<proteinExistence type="predicted"/>
<dbReference type="InterPro" id="IPR019954">
    <property type="entry name" value="Ubiquitin_CS"/>
</dbReference>
<dbReference type="PROSITE" id="PS50053">
    <property type="entry name" value="UBIQUITIN_2"/>
    <property type="match status" value="1"/>
</dbReference>
<evidence type="ECO:0000256" key="2">
    <source>
        <dbReference type="SAM" id="MobiDB-lite"/>
    </source>
</evidence>
<dbReference type="GO" id="GO:0051787">
    <property type="term" value="F:misfolded protein binding"/>
    <property type="evidence" value="ECO:0007669"/>
    <property type="project" value="TreeGrafter"/>
</dbReference>
<dbReference type="Pfam" id="PF00240">
    <property type="entry name" value="ubiquitin"/>
    <property type="match status" value="1"/>
</dbReference>
<evidence type="ECO:0000313" key="4">
    <source>
        <dbReference type="EMBL" id="CAI2385874.1"/>
    </source>
</evidence>
<evidence type="ECO:0000313" key="5">
    <source>
        <dbReference type="Proteomes" id="UP001295684"/>
    </source>
</evidence>
<dbReference type="GO" id="GO:0036503">
    <property type="term" value="P:ERAD pathway"/>
    <property type="evidence" value="ECO:0007669"/>
    <property type="project" value="TreeGrafter"/>
</dbReference>
<keyword evidence="1" id="KW-0175">Coiled coil</keyword>
<feature type="compositionally biased region" description="Polar residues" evidence="2">
    <location>
        <begin position="443"/>
        <end position="452"/>
    </location>
</feature>
<feature type="compositionally biased region" description="Low complexity" evidence="2">
    <location>
        <begin position="1"/>
        <end position="11"/>
    </location>
</feature>
<feature type="compositionally biased region" description="Basic and acidic residues" evidence="2">
    <location>
        <begin position="789"/>
        <end position="801"/>
    </location>
</feature>
<keyword evidence="5" id="KW-1185">Reference proteome</keyword>
<dbReference type="InterPro" id="IPR029071">
    <property type="entry name" value="Ubiquitin-like_domsf"/>
</dbReference>
<dbReference type="CDD" id="cd17039">
    <property type="entry name" value="Ubl_ubiquitin_like"/>
    <property type="match status" value="1"/>
</dbReference>
<organism evidence="4 5">
    <name type="scientific">Euplotes crassus</name>
    <dbReference type="NCBI Taxonomy" id="5936"/>
    <lineage>
        <taxon>Eukaryota</taxon>
        <taxon>Sar</taxon>
        <taxon>Alveolata</taxon>
        <taxon>Ciliophora</taxon>
        <taxon>Intramacronucleata</taxon>
        <taxon>Spirotrichea</taxon>
        <taxon>Hypotrichia</taxon>
        <taxon>Euplotida</taxon>
        <taxon>Euplotidae</taxon>
        <taxon>Moneuplotes</taxon>
    </lineage>
</organism>
<dbReference type="InterPro" id="IPR000626">
    <property type="entry name" value="Ubiquitin-like_dom"/>
</dbReference>
<evidence type="ECO:0000256" key="1">
    <source>
        <dbReference type="SAM" id="Coils"/>
    </source>
</evidence>
<feature type="region of interest" description="Disordered" evidence="2">
    <location>
        <begin position="1"/>
        <end position="24"/>
    </location>
</feature>
<accession>A0AAD1Y7F3</accession>
<gene>
    <name evidence="4" type="ORF">ECRASSUSDP1_LOCUS27467</name>
</gene>
<comment type="caution">
    <text evidence="4">The sequence shown here is derived from an EMBL/GenBank/DDBJ whole genome shotgun (WGS) entry which is preliminary data.</text>
</comment>
<dbReference type="SUPFAM" id="SSF54160">
    <property type="entry name" value="Chromo domain-like"/>
    <property type="match status" value="1"/>
</dbReference>
<feature type="compositionally biased region" description="Low complexity" evidence="2">
    <location>
        <begin position="491"/>
        <end position="508"/>
    </location>
</feature>
<dbReference type="EMBL" id="CAMPGE010028343">
    <property type="protein sequence ID" value="CAI2385874.1"/>
    <property type="molecule type" value="Genomic_DNA"/>
</dbReference>
<name>A0AAD1Y7F3_EUPCR</name>
<dbReference type="GO" id="GO:0031593">
    <property type="term" value="F:polyubiquitin modification-dependent protein binding"/>
    <property type="evidence" value="ECO:0007669"/>
    <property type="project" value="TreeGrafter"/>
</dbReference>
<dbReference type="CDD" id="cd20104">
    <property type="entry name" value="MBT_PHF20L1-like"/>
    <property type="match status" value="1"/>
</dbReference>
<dbReference type="SUPFAM" id="SSF54236">
    <property type="entry name" value="Ubiquitin-like"/>
    <property type="match status" value="1"/>
</dbReference>
<sequence>MNASSSERSSSQTQILSNQQHEEPDVQVQRVISTEEVPILEGQIITIRIKTMDEQEKRVQVCQNAKVIDLKHKILEDLSVPLERQRLIFMGKQLKDNLTLHSYKIKEDVCILLVANRAQNRSQPPRRTSQGQDQNQQSDDDLESFLFTALNESAQMRRNRRLLFQQNASSFLRNIRLNISESREAITQNIASTQMLLDTRKEIEEAKAIQPNSSDPIDCFDFDRRQLKIGQWIDVKDTINQWLEAQVVQIRDTSVYVHYNGWGARWDEWIQMDSSRIALFRTHTIQAATSKYLSPCPINPPDSAENVSVHCEDETMLDNFEKVIELSSESLALMKKLKSLKKKYSKRRKIQHEKFIFSSNFLTKIHEESKLESCIEETKEEIDAEDEEFENKSTTEMAVENSLLHQQIMLLSGQLAPVMDRIGRIHIDFSPHLLNSVDRYNDDINNQQRNGQENTERNRTHNPRRRSRLQNENNDESSDNDLSRIADNGSEQESNQESPQPEQAQSQNRGESSEIRNRLRSISSTISRIRSSINSMRTMIFDNLGRDDGFDLNASLNEVREEHKVVVNAQIPLIFSPGDIASVHNRLNRFISGLAIDQGSLDRMLDRQAMTGTTSEGLLENIANGNNNERSSSSSSISSDNPRANNNDNSDENNEEDDNEEAQSDGEESNSDNNRINHHRSSGLFDLLELPEYDRTEFGIFGNNFGGFGDGPETIEFHIHTYMPNRPPLSTNTPSIAIPEVQTPLQDSQNLLHPLSNSSIPTPPRSPESLTLVSTGVQTEGIRIRPDAISRAERVPRRATDEDQSGFNTNPFRRT</sequence>
<dbReference type="Proteomes" id="UP001295684">
    <property type="component" value="Unassembled WGS sequence"/>
</dbReference>
<dbReference type="GO" id="GO:0071818">
    <property type="term" value="C:BAT3 complex"/>
    <property type="evidence" value="ECO:0007669"/>
    <property type="project" value="TreeGrafter"/>
</dbReference>
<reference evidence="4" key="1">
    <citation type="submission" date="2023-07" db="EMBL/GenBank/DDBJ databases">
        <authorList>
            <consortium name="AG Swart"/>
            <person name="Singh M."/>
            <person name="Singh A."/>
            <person name="Seah K."/>
            <person name="Emmerich C."/>
        </authorList>
    </citation>
    <scope>NUCLEOTIDE SEQUENCE</scope>
    <source>
        <strain evidence="4">DP1</strain>
    </source>
</reference>
<dbReference type="SMART" id="SM00213">
    <property type="entry name" value="UBQ"/>
    <property type="match status" value="1"/>
</dbReference>
<feature type="region of interest" description="Disordered" evidence="2">
    <location>
        <begin position="619"/>
        <end position="677"/>
    </location>
</feature>
<feature type="region of interest" description="Disordered" evidence="2">
    <location>
        <begin position="442"/>
        <end position="519"/>
    </location>
</feature>
<feature type="coiled-coil region" evidence="1">
    <location>
        <begin position="368"/>
        <end position="395"/>
    </location>
</feature>
<feature type="compositionally biased region" description="Acidic residues" evidence="2">
    <location>
        <begin position="649"/>
        <end position="670"/>
    </location>
</feature>
<dbReference type="AlphaFoldDB" id="A0AAD1Y7F3"/>
<evidence type="ECO:0000259" key="3">
    <source>
        <dbReference type="PROSITE" id="PS50053"/>
    </source>
</evidence>
<dbReference type="PROSITE" id="PS00299">
    <property type="entry name" value="UBIQUITIN_1"/>
    <property type="match status" value="1"/>
</dbReference>
<feature type="compositionally biased region" description="Polar residues" evidence="2">
    <location>
        <begin position="805"/>
        <end position="815"/>
    </location>
</feature>
<dbReference type="InterPro" id="IPR025995">
    <property type="entry name" value="Tudor-knot"/>
</dbReference>
<dbReference type="InterPro" id="IPR016197">
    <property type="entry name" value="Chromo-like_dom_sf"/>
</dbReference>
<feature type="region of interest" description="Disordered" evidence="2">
    <location>
        <begin position="789"/>
        <end position="815"/>
    </location>
</feature>
<feature type="domain" description="Ubiquitin-like" evidence="3">
    <location>
        <begin position="45"/>
        <end position="120"/>
    </location>
</feature>
<dbReference type="Gene3D" id="2.30.30.140">
    <property type="match status" value="1"/>
</dbReference>
<dbReference type="Gene3D" id="3.10.20.90">
    <property type="entry name" value="Phosphatidylinositol 3-kinase Catalytic Subunit, Chain A, domain 1"/>
    <property type="match status" value="1"/>
</dbReference>
<dbReference type="Pfam" id="PF11717">
    <property type="entry name" value="Tudor-knot"/>
    <property type="match status" value="1"/>
</dbReference>
<dbReference type="PANTHER" id="PTHR15204">
    <property type="entry name" value="LARGE PROLINE-RICH PROTEIN BAG6"/>
    <property type="match status" value="1"/>
</dbReference>
<protein>
    <recommendedName>
        <fullName evidence="3">Ubiquitin-like domain-containing protein</fullName>
    </recommendedName>
</protein>
<dbReference type="PANTHER" id="PTHR15204:SF0">
    <property type="entry name" value="LARGE PROLINE-RICH PROTEIN BAG6"/>
    <property type="match status" value="1"/>
</dbReference>